<comment type="caution">
    <text evidence="2">The sequence shown here is derived from an EMBL/GenBank/DDBJ whole genome shotgun (WGS) entry which is preliminary data.</text>
</comment>
<dbReference type="EMBL" id="CAJPDS010000038">
    <property type="protein sequence ID" value="CAF9925381.1"/>
    <property type="molecule type" value="Genomic_DNA"/>
</dbReference>
<organism evidence="2 3">
    <name type="scientific">Heterodermia speciosa</name>
    <dbReference type="NCBI Taxonomy" id="116794"/>
    <lineage>
        <taxon>Eukaryota</taxon>
        <taxon>Fungi</taxon>
        <taxon>Dikarya</taxon>
        <taxon>Ascomycota</taxon>
        <taxon>Pezizomycotina</taxon>
        <taxon>Lecanoromycetes</taxon>
        <taxon>OSLEUM clade</taxon>
        <taxon>Lecanoromycetidae</taxon>
        <taxon>Caliciales</taxon>
        <taxon>Physciaceae</taxon>
        <taxon>Heterodermia</taxon>
    </lineage>
</organism>
<dbReference type="AlphaFoldDB" id="A0A8H3FIR7"/>
<reference evidence="2" key="1">
    <citation type="submission" date="2021-03" db="EMBL/GenBank/DDBJ databases">
        <authorList>
            <person name="Tagirdzhanova G."/>
        </authorList>
    </citation>
    <scope>NUCLEOTIDE SEQUENCE</scope>
</reference>
<feature type="compositionally biased region" description="Polar residues" evidence="1">
    <location>
        <begin position="155"/>
        <end position="170"/>
    </location>
</feature>
<gene>
    <name evidence="2" type="ORF">HETSPECPRED_005821</name>
</gene>
<name>A0A8H3FIR7_9LECA</name>
<keyword evidence="3" id="KW-1185">Reference proteome</keyword>
<sequence length="309" mass="34981">MNTAKSNDRPILSNEETQVDQSDGTRQLAEQLSRFEHTLLPDWQPLSKEQLSRQRQEMAQREKELVQGQRGLVRSQERLFQEQYRIVERQRDAVRAQRQRGQSLQQIAEGEQLLRQEQQLMGEMQLSLFQAQQLLFDIEQGSEPAPGVQEMPSLVPQSGTGKAAPSSDNWTGPLGPRNLLLQLQSTQRGRSSLSENQRQESALSHIKPPSRLGSSTSINTAASTEAEPRPAYGTCSIGPRNPTQHMGPPSARPLQRTDRGPDLSFVANTPPPGPYPWNQPGLDIDTRWRVYFQWFEDARRMHKQITGQS</sequence>
<protein>
    <submittedName>
        <fullName evidence="2">Uncharacterized protein</fullName>
    </submittedName>
</protein>
<evidence type="ECO:0000313" key="2">
    <source>
        <dbReference type="EMBL" id="CAF9925381.1"/>
    </source>
</evidence>
<evidence type="ECO:0000313" key="3">
    <source>
        <dbReference type="Proteomes" id="UP000664521"/>
    </source>
</evidence>
<feature type="region of interest" description="Disordered" evidence="1">
    <location>
        <begin position="1"/>
        <end position="27"/>
    </location>
</feature>
<feature type="compositionally biased region" description="Polar residues" evidence="1">
    <location>
        <begin position="181"/>
        <end position="202"/>
    </location>
</feature>
<feature type="compositionally biased region" description="Polar residues" evidence="1">
    <location>
        <begin position="212"/>
        <end position="223"/>
    </location>
</feature>
<proteinExistence type="predicted"/>
<accession>A0A8H3FIR7</accession>
<feature type="compositionally biased region" description="Polar residues" evidence="1">
    <location>
        <begin position="14"/>
        <end position="27"/>
    </location>
</feature>
<feature type="region of interest" description="Disordered" evidence="1">
    <location>
        <begin position="142"/>
        <end position="260"/>
    </location>
</feature>
<dbReference type="Proteomes" id="UP000664521">
    <property type="component" value="Unassembled WGS sequence"/>
</dbReference>
<evidence type="ECO:0000256" key="1">
    <source>
        <dbReference type="SAM" id="MobiDB-lite"/>
    </source>
</evidence>